<dbReference type="InterPro" id="IPR002557">
    <property type="entry name" value="Chitin-bd_dom"/>
</dbReference>
<dbReference type="Gene3D" id="2.170.140.10">
    <property type="entry name" value="Chitin binding domain"/>
    <property type="match status" value="1"/>
</dbReference>
<dbReference type="Pfam" id="PF00090">
    <property type="entry name" value="TSP_1"/>
    <property type="match status" value="1"/>
</dbReference>
<proteinExistence type="predicted"/>
<dbReference type="GO" id="GO:0008061">
    <property type="term" value="F:chitin binding"/>
    <property type="evidence" value="ECO:0007669"/>
    <property type="project" value="InterPro"/>
</dbReference>
<dbReference type="PROSITE" id="PS50092">
    <property type="entry name" value="TSP1"/>
    <property type="match status" value="1"/>
</dbReference>
<dbReference type="InterPro" id="IPR036383">
    <property type="entry name" value="TSP1_rpt_sf"/>
</dbReference>
<reference evidence="1" key="1">
    <citation type="journal article" date="2012" name="Nature">
        <title>The oyster genome reveals stress adaptation and complexity of shell formation.</title>
        <authorList>
            <person name="Zhang G."/>
            <person name="Fang X."/>
            <person name="Guo X."/>
            <person name="Li L."/>
            <person name="Luo R."/>
            <person name="Xu F."/>
            <person name="Yang P."/>
            <person name="Zhang L."/>
            <person name="Wang X."/>
            <person name="Qi H."/>
            <person name="Xiong Z."/>
            <person name="Que H."/>
            <person name="Xie Y."/>
            <person name="Holland P.W."/>
            <person name="Paps J."/>
            <person name="Zhu Y."/>
            <person name="Wu F."/>
            <person name="Chen Y."/>
            <person name="Wang J."/>
            <person name="Peng C."/>
            <person name="Meng J."/>
            <person name="Yang L."/>
            <person name="Liu J."/>
            <person name="Wen B."/>
            <person name="Zhang N."/>
            <person name="Huang Z."/>
            <person name="Zhu Q."/>
            <person name="Feng Y."/>
            <person name="Mount A."/>
            <person name="Hedgecock D."/>
            <person name="Xu Z."/>
            <person name="Liu Y."/>
            <person name="Domazet-Loso T."/>
            <person name="Du Y."/>
            <person name="Sun X."/>
            <person name="Zhang S."/>
            <person name="Liu B."/>
            <person name="Cheng P."/>
            <person name="Jiang X."/>
            <person name="Li J."/>
            <person name="Fan D."/>
            <person name="Wang W."/>
            <person name="Fu W."/>
            <person name="Wang T."/>
            <person name="Wang B."/>
            <person name="Zhang J."/>
            <person name="Peng Z."/>
            <person name="Li Y."/>
            <person name="Li N."/>
            <person name="Wang J."/>
            <person name="Chen M."/>
            <person name="He Y."/>
            <person name="Tan F."/>
            <person name="Song X."/>
            <person name="Zheng Q."/>
            <person name="Huang R."/>
            <person name="Yang H."/>
            <person name="Du X."/>
            <person name="Chen L."/>
            <person name="Yang M."/>
            <person name="Gaffney P.M."/>
            <person name="Wang S."/>
            <person name="Luo L."/>
            <person name="She Z."/>
            <person name="Ming Y."/>
            <person name="Huang W."/>
            <person name="Zhang S."/>
            <person name="Huang B."/>
            <person name="Zhang Y."/>
            <person name="Qu T."/>
            <person name="Ni P."/>
            <person name="Miao G."/>
            <person name="Wang J."/>
            <person name="Wang Q."/>
            <person name="Steinberg C.E."/>
            <person name="Wang H."/>
            <person name="Li N."/>
            <person name="Qian L."/>
            <person name="Zhang G."/>
            <person name="Li Y."/>
            <person name="Yang H."/>
            <person name="Liu X."/>
            <person name="Wang J."/>
            <person name="Yin Y."/>
            <person name="Wang J."/>
        </authorList>
    </citation>
    <scope>NUCLEOTIDE SEQUENCE [LARGE SCALE GENOMIC DNA]</scope>
    <source>
        <strain evidence="1">05x7-T-G4-1.051#20</strain>
    </source>
</reference>
<evidence type="ECO:0000313" key="1">
    <source>
        <dbReference type="EMBL" id="EKC33127.1"/>
    </source>
</evidence>
<organism evidence="1">
    <name type="scientific">Magallana gigas</name>
    <name type="common">Pacific oyster</name>
    <name type="synonym">Crassostrea gigas</name>
    <dbReference type="NCBI Taxonomy" id="29159"/>
    <lineage>
        <taxon>Eukaryota</taxon>
        <taxon>Metazoa</taxon>
        <taxon>Spiralia</taxon>
        <taxon>Lophotrochozoa</taxon>
        <taxon>Mollusca</taxon>
        <taxon>Bivalvia</taxon>
        <taxon>Autobranchia</taxon>
        <taxon>Pteriomorphia</taxon>
        <taxon>Ostreida</taxon>
        <taxon>Ostreoidea</taxon>
        <taxon>Ostreidae</taxon>
        <taxon>Magallana</taxon>
    </lineage>
</organism>
<dbReference type="InterPro" id="IPR000884">
    <property type="entry name" value="TSP1_rpt"/>
</dbReference>
<dbReference type="InterPro" id="IPR036508">
    <property type="entry name" value="Chitin-bd_dom_sf"/>
</dbReference>
<dbReference type="InParanoid" id="K1Q8V4"/>
<dbReference type="Gene3D" id="2.20.100.10">
    <property type="entry name" value="Thrombospondin type-1 (TSP1) repeat"/>
    <property type="match status" value="1"/>
</dbReference>
<sequence length="186" mass="20928">MKTQALDAQVNHINFMYDNHVNKSICQPCNRKDKTLTGSWPPPTWTVWSSCSVTCGTGKRERTRSCDMPITEAIKYTCFQQDTETDKCSQPPCTAACVNSCRELVDGNYQSCQTCEGYVSCIDKELYSRSCPGQLVWDDRERKCAEFSTTCSHLTTQSEEQYPFTFSGPAVTKFPQCVLSVGAVEY</sequence>
<dbReference type="Pfam" id="PF01607">
    <property type="entry name" value="CBM_14"/>
    <property type="match status" value="1"/>
</dbReference>
<dbReference type="AlphaFoldDB" id="K1Q8V4"/>
<protein>
    <submittedName>
        <fullName evidence="1">Hemicentin-1</fullName>
    </submittedName>
</protein>
<dbReference type="SUPFAM" id="SSF57625">
    <property type="entry name" value="Invertebrate chitin-binding proteins"/>
    <property type="match status" value="1"/>
</dbReference>
<dbReference type="EMBL" id="JH819145">
    <property type="protein sequence ID" value="EKC33127.1"/>
    <property type="molecule type" value="Genomic_DNA"/>
</dbReference>
<dbReference type="SMART" id="SM00209">
    <property type="entry name" value="TSP1"/>
    <property type="match status" value="1"/>
</dbReference>
<dbReference type="HOGENOM" id="CLU_1715040_0_0_1"/>
<gene>
    <name evidence="1" type="ORF">CGI_10010781</name>
</gene>
<accession>K1Q8V4</accession>
<dbReference type="GO" id="GO:0005576">
    <property type="term" value="C:extracellular region"/>
    <property type="evidence" value="ECO:0007669"/>
    <property type="project" value="InterPro"/>
</dbReference>
<dbReference type="SUPFAM" id="SSF82895">
    <property type="entry name" value="TSP-1 type 1 repeat"/>
    <property type="match status" value="1"/>
</dbReference>
<name>K1Q8V4_MAGGI</name>
<dbReference type="PROSITE" id="PS50940">
    <property type="entry name" value="CHIT_BIND_II"/>
    <property type="match status" value="1"/>
</dbReference>